<dbReference type="OMA" id="ATWNKRE"/>
<evidence type="ECO:0008006" key="3">
    <source>
        <dbReference type="Google" id="ProtNLM"/>
    </source>
</evidence>
<dbReference type="RefSeq" id="XP_013600744.1">
    <property type="nucleotide sequence ID" value="XM_013745290.1"/>
</dbReference>
<accession>A0A0D3A176</accession>
<dbReference type="Pfam" id="PF03069">
    <property type="entry name" value="FmdA_AmdA"/>
    <property type="match status" value="1"/>
</dbReference>
<sequence>MAPATPRVVVKVDLKKRPWEQEQPLHNRWHPEIQPVGEVKAGEFFRVEMVDWTGGAVKDDDSAEDIKSLDLSTVHYLSGPIRIVDEDGVAAKPGDLLAVEICNLGPLPGDEWGFTASFDRENGGGFLTDHFPCATKAIWYFEGIYAYSPQIPGVRFPGLTHPGIIGTAPSKELLRIWNERERQLEESGLSSLTLCEVVHQRPLANLPIAKGCLLGNMEEGTPEWERIAKEAARTIPGRENGGNCDIKNLSRGSKIYLPVFVEGANLSTGDMHFSQGDGEISFCGAIEMSGFLELKCEIIRNGMKEYLTPMGPTPLHVNPIFEIGPVEPRFSEWLVFEGISVDESGRQHYLDATVAYKRAVLNAIDYLFKFGYSKEQVYLLLSCCPCEGRISGIVDSPNAVATLAIPTSIFDQDIRPKTRKVPAGPRIVRKADVMKSTYDGKLETTRNPSSSSYS</sequence>
<dbReference type="AlphaFoldDB" id="A0A0D3A176"/>
<keyword evidence="2" id="KW-1185">Reference proteome</keyword>
<dbReference type="PANTHER" id="PTHR31891">
    <property type="entry name" value="FORMAMIDASE C869.04-RELATED"/>
    <property type="match status" value="1"/>
</dbReference>
<proteinExistence type="predicted"/>
<reference evidence="1 2" key="1">
    <citation type="journal article" date="2014" name="Genome Biol.">
        <title>Transcriptome and methylome profiling reveals relics of genome dominance in the mesopolyploid Brassica oleracea.</title>
        <authorList>
            <person name="Parkin I.A."/>
            <person name="Koh C."/>
            <person name="Tang H."/>
            <person name="Robinson S.J."/>
            <person name="Kagale S."/>
            <person name="Clarke W.E."/>
            <person name="Town C.D."/>
            <person name="Nixon J."/>
            <person name="Krishnakumar V."/>
            <person name="Bidwell S.L."/>
            <person name="Denoeud F."/>
            <person name="Belcram H."/>
            <person name="Links M.G."/>
            <person name="Just J."/>
            <person name="Clarke C."/>
            <person name="Bender T."/>
            <person name="Huebert T."/>
            <person name="Mason A.S."/>
            <person name="Pires J.C."/>
            <person name="Barker G."/>
            <person name="Moore J."/>
            <person name="Walley P.G."/>
            <person name="Manoli S."/>
            <person name="Batley J."/>
            <person name="Edwards D."/>
            <person name="Nelson M.N."/>
            <person name="Wang X."/>
            <person name="Paterson A.H."/>
            <person name="King G."/>
            <person name="Bancroft I."/>
            <person name="Chalhoub B."/>
            <person name="Sharpe A.G."/>
        </authorList>
    </citation>
    <scope>NUCLEOTIDE SEQUENCE</scope>
    <source>
        <strain evidence="1 2">cv. TO1000</strain>
    </source>
</reference>
<name>A0A0D3A176_BRAOL</name>
<dbReference type="InterPro" id="IPR004304">
    <property type="entry name" value="FmdA_AmdA"/>
</dbReference>
<dbReference type="eggNOG" id="ENOG502QRMK">
    <property type="taxonomic scope" value="Eukaryota"/>
</dbReference>
<dbReference type="SUPFAM" id="SSF141130">
    <property type="entry name" value="Acetamidase/Formamidase-like"/>
    <property type="match status" value="1"/>
</dbReference>
<dbReference type="Proteomes" id="UP000032141">
    <property type="component" value="Chromosome C1"/>
</dbReference>
<dbReference type="PANTHER" id="PTHR31891:SF1">
    <property type="entry name" value="FORMAMIDASE C869.04-RELATED"/>
    <property type="match status" value="1"/>
</dbReference>
<reference evidence="1" key="2">
    <citation type="submission" date="2015-03" db="UniProtKB">
        <authorList>
            <consortium name="EnsemblPlants"/>
        </authorList>
    </citation>
    <scope>IDENTIFICATION</scope>
</reference>
<dbReference type="KEGG" id="boe:106308153"/>
<dbReference type="GeneID" id="106308153"/>
<evidence type="ECO:0000313" key="2">
    <source>
        <dbReference type="Proteomes" id="UP000032141"/>
    </source>
</evidence>
<dbReference type="HOGENOM" id="CLU_032013_0_1_1"/>
<evidence type="ECO:0000313" key="1">
    <source>
        <dbReference type="EnsemblPlants" id="Bo1g003530.1"/>
    </source>
</evidence>
<organism evidence="1 2">
    <name type="scientific">Brassica oleracea var. oleracea</name>
    <dbReference type="NCBI Taxonomy" id="109376"/>
    <lineage>
        <taxon>Eukaryota</taxon>
        <taxon>Viridiplantae</taxon>
        <taxon>Streptophyta</taxon>
        <taxon>Embryophyta</taxon>
        <taxon>Tracheophyta</taxon>
        <taxon>Spermatophyta</taxon>
        <taxon>Magnoliopsida</taxon>
        <taxon>eudicotyledons</taxon>
        <taxon>Gunneridae</taxon>
        <taxon>Pentapetalae</taxon>
        <taxon>rosids</taxon>
        <taxon>malvids</taxon>
        <taxon>Brassicales</taxon>
        <taxon>Brassicaceae</taxon>
        <taxon>Brassiceae</taxon>
        <taxon>Brassica</taxon>
    </lineage>
</organism>
<dbReference type="InterPro" id="IPR054833">
    <property type="entry name" value="FormamaseFmdA"/>
</dbReference>
<dbReference type="NCBIfam" id="NF045496">
    <property type="entry name" value="FormamaseFmdA"/>
    <property type="match status" value="1"/>
</dbReference>
<dbReference type="EnsemblPlants" id="Bo1g003530.1">
    <property type="protein sequence ID" value="Bo1g003530.1"/>
    <property type="gene ID" value="Bo1g003530"/>
</dbReference>
<dbReference type="GO" id="GO:0016811">
    <property type="term" value="F:hydrolase activity, acting on carbon-nitrogen (but not peptide) bonds, in linear amides"/>
    <property type="evidence" value="ECO:0007669"/>
    <property type="project" value="InterPro"/>
</dbReference>
<dbReference type="STRING" id="109376.A0A0D3A176"/>
<dbReference type="SMR" id="A0A0D3A176"/>
<dbReference type="Gramene" id="Bo1g003530.1">
    <property type="protein sequence ID" value="Bo1g003530.1"/>
    <property type="gene ID" value="Bo1g003530"/>
</dbReference>
<dbReference type="Gene3D" id="2.60.120.580">
    <property type="entry name" value="Acetamidase/Formamidase-like domains"/>
    <property type="match status" value="1"/>
</dbReference>
<dbReference type="OrthoDB" id="9975579at2759"/>
<protein>
    <recommendedName>
        <fullName evidence="3">Formamidase</fullName>
    </recommendedName>
</protein>